<reference evidence="1" key="2">
    <citation type="submission" date="2020-09" db="EMBL/GenBank/DDBJ databases">
        <authorList>
            <person name="Sun Q."/>
            <person name="Ohkuma M."/>
        </authorList>
    </citation>
    <scope>NUCLEOTIDE SEQUENCE</scope>
    <source>
        <strain evidence="1">JCM 31311</strain>
    </source>
</reference>
<gene>
    <name evidence="1" type="ORF">GCM10008957_33030</name>
</gene>
<dbReference type="Proteomes" id="UP000603865">
    <property type="component" value="Unassembled WGS sequence"/>
</dbReference>
<comment type="caution">
    <text evidence="1">The sequence shown here is derived from an EMBL/GenBank/DDBJ whole genome shotgun (WGS) entry which is preliminary data.</text>
</comment>
<evidence type="ECO:0000313" key="1">
    <source>
        <dbReference type="EMBL" id="GGR17710.1"/>
    </source>
</evidence>
<organism evidence="1 2">
    <name type="scientific">Deinococcus ruber</name>
    <dbReference type="NCBI Taxonomy" id="1848197"/>
    <lineage>
        <taxon>Bacteria</taxon>
        <taxon>Thermotogati</taxon>
        <taxon>Deinococcota</taxon>
        <taxon>Deinococci</taxon>
        <taxon>Deinococcales</taxon>
        <taxon>Deinococcaceae</taxon>
        <taxon>Deinococcus</taxon>
    </lineage>
</organism>
<accession>A0A918F7Z7</accession>
<keyword evidence="2" id="KW-1185">Reference proteome</keyword>
<reference evidence="1" key="1">
    <citation type="journal article" date="2014" name="Int. J. Syst. Evol. Microbiol.">
        <title>Complete genome sequence of Corynebacterium casei LMG S-19264T (=DSM 44701T), isolated from a smear-ripened cheese.</title>
        <authorList>
            <consortium name="US DOE Joint Genome Institute (JGI-PGF)"/>
            <person name="Walter F."/>
            <person name="Albersmeier A."/>
            <person name="Kalinowski J."/>
            <person name="Ruckert C."/>
        </authorList>
    </citation>
    <scope>NUCLEOTIDE SEQUENCE</scope>
    <source>
        <strain evidence="1">JCM 31311</strain>
    </source>
</reference>
<dbReference type="AlphaFoldDB" id="A0A918F7Z7"/>
<dbReference type="EMBL" id="BMQL01000021">
    <property type="protein sequence ID" value="GGR17710.1"/>
    <property type="molecule type" value="Genomic_DNA"/>
</dbReference>
<protein>
    <submittedName>
        <fullName evidence="1">Uncharacterized protein</fullName>
    </submittedName>
</protein>
<name>A0A918F7Z7_9DEIO</name>
<evidence type="ECO:0000313" key="2">
    <source>
        <dbReference type="Proteomes" id="UP000603865"/>
    </source>
</evidence>
<sequence>MVKLTLLDSADYSHAFMRETLMRLWGVHGYHDPQAASLPQAVAHLIQLGRGKHLELTLGNPVRHTLPDRLSMIGTLLNTAHLPLNYTPLLSDILYFGPAVAQRWRTACRQAQRSVFNEQEHK</sequence>
<proteinExistence type="predicted"/>